<feature type="transmembrane region" description="Helical" evidence="6">
    <location>
        <begin position="37"/>
        <end position="62"/>
    </location>
</feature>
<dbReference type="InterPro" id="IPR004923">
    <property type="entry name" value="FTR1/Fip1/EfeU"/>
</dbReference>
<name>A0A418W124_9PROT</name>
<comment type="similarity">
    <text evidence="2">Belongs to the oxidase-dependent Fe transporter (OFeT) (TC 9.A.10.1) family.</text>
</comment>
<keyword evidence="3 6" id="KW-0812">Transmembrane</keyword>
<dbReference type="RefSeq" id="WP_119829378.1">
    <property type="nucleotide sequence ID" value="NZ_QYUL01000001.1"/>
</dbReference>
<keyword evidence="5 6" id="KW-0472">Membrane</keyword>
<reference evidence="7 8" key="1">
    <citation type="submission" date="2018-09" db="EMBL/GenBank/DDBJ databases">
        <authorList>
            <person name="Zhu H."/>
        </authorList>
    </citation>
    <scope>NUCLEOTIDE SEQUENCE [LARGE SCALE GENOMIC DNA]</scope>
    <source>
        <strain evidence="7 8">K2W22B-5</strain>
    </source>
</reference>
<evidence type="ECO:0000256" key="5">
    <source>
        <dbReference type="ARBA" id="ARBA00023136"/>
    </source>
</evidence>
<evidence type="ECO:0000256" key="3">
    <source>
        <dbReference type="ARBA" id="ARBA00022692"/>
    </source>
</evidence>
<feature type="transmembrane region" description="Helical" evidence="6">
    <location>
        <begin position="184"/>
        <end position="207"/>
    </location>
</feature>
<feature type="transmembrane region" description="Helical" evidence="6">
    <location>
        <begin position="146"/>
        <end position="172"/>
    </location>
</feature>
<gene>
    <name evidence="7" type="ORF">D3877_03600</name>
</gene>
<dbReference type="Pfam" id="PF03239">
    <property type="entry name" value="FTR1"/>
    <property type="match status" value="1"/>
</dbReference>
<evidence type="ECO:0000256" key="1">
    <source>
        <dbReference type="ARBA" id="ARBA00004141"/>
    </source>
</evidence>
<keyword evidence="4 6" id="KW-1133">Transmembrane helix</keyword>
<dbReference type="Proteomes" id="UP000283458">
    <property type="component" value="Unassembled WGS sequence"/>
</dbReference>
<comment type="caution">
    <text evidence="7">The sequence shown here is derived from an EMBL/GenBank/DDBJ whole genome shotgun (WGS) entry which is preliminary data.</text>
</comment>
<dbReference type="GO" id="GO:0015093">
    <property type="term" value="F:ferrous iron transmembrane transporter activity"/>
    <property type="evidence" value="ECO:0007669"/>
    <property type="project" value="TreeGrafter"/>
</dbReference>
<organism evidence="7 8">
    <name type="scientific">Azospirillum cavernae</name>
    <dbReference type="NCBI Taxonomy" id="2320860"/>
    <lineage>
        <taxon>Bacteria</taxon>
        <taxon>Pseudomonadati</taxon>
        <taxon>Pseudomonadota</taxon>
        <taxon>Alphaproteobacteria</taxon>
        <taxon>Rhodospirillales</taxon>
        <taxon>Azospirillaceae</taxon>
        <taxon>Azospirillum</taxon>
    </lineage>
</organism>
<dbReference type="OrthoDB" id="7260758at2"/>
<evidence type="ECO:0000256" key="6">
    <source>
        <dbReference type="SAM" id="Phobius"/>
    </source>
</evidence>
<sequence>MLASLIIVFREVLEAGLIIGIVMAATKGVVGRGRWVAIGIGAGIVGSCVVAWFADAISGMFADTGQEMFNACVLLVAVVMLAWHNAWMAQHGREMARDMAAVGRAVSNGEQSLAALAVVIGVAVLREGAEVVLFLTGILASEEGGLTTVLAGGLGGVALGALMSTLMYVGLLRIPTRHLFRVTTWLLTLLAAGMAATAMSFLAQAGVLESGGTILWDSSWILRDKSVLGQALHVLIGYTDRPTEAQLAAYVATVLAILALTRVAGGGGKPALADRRVANPAE</sequence>
<protein>
    <submittedName>
        <fullName evidence="7">Iron permease</fullName>
    </submittedName>
</protein>
<feature type="transmembrane region" description="Helical" evidence="6">
    <location>
        <begin position="113"/>
        <end position="140"/>
    </location>
</feature>
<evidence type="ECO:0000313" key="7">
    <source>
        <dbReference type="EMBL" id="RJF83737.1"/>
    </source>
</evidence>
<feature type="transmembrane region" description="Helical" evidence="6">
    <location>
        <begin position="68"/>
        <end position="87"/>
    </location>
</feature>
<dbReference type="PANTHER" id="PTHR31632">
    <property type="entry name" value="IRON TRANSPORTER FTH1"/>
    <property type="match status" value="1"/>
</dbReference>
<proteinExistence type="inferred from homology"/>
<dbReference type="GO" id="GO:0033573">
    <property type="term" value="C:high-affinity iron permease complex"/>
    <property type="evidence" value="ECO:0007669"/>
    <property type="project" value="InterPro"/>
</dbReference>
<evidence type="ECO:0000256" key="4">
    <source>
        <dbReference type="ARBA" id="ARBA00022989"/>
    </source>
</evidence>
<dbReference type="AlphaFoldDB" id="A0A418W124"/>
<dbReference type="EMBL" id="QYUL01000001">
    <property type="protein sequence ID" value="RJF83737.1"/>
    <property type="molecule type" value="Genomic_DNA"/>
</dbReference>
<dbReference type="PANTHER" id="PTHR31632:SF2">
    <property type="entry name" value="PLASMA MEMBRANE IRON PERMEASE"/>
    <property type="match status" value="1"/>
</dbReference>
<feature type="transmembrane region" description="Helical" evidence="6">
    <location>
        <begin position="247"/>
        <end position="265"/>
    </location>
</feature>
<accession>A0A418W124</accession>
<evidence type="ECO:0000256" key="2">
    <source>
        <dbReference type="ARBA" id="ARBA00008333"/>
    </source>
</evidence>
<comment type="subcellular location">
    <subcellularLocation>
        <location evidence="1">Membrane</location>
        <topology evidence="1">Multi-pass membrane protein</topology>
    </subcellularLocation>
</comment>
<keyword evidence="8" id="KW-1185">Reference proteome</keyword>
<evidence type="ECO:0000313" key="8">
    <source>
        <dbReference type="Proteomes" id="UP000283458"/>
    </source>
</evidence>